<keyword evidence="3 4" id="KW-0408">Iron</keyword>
<accession>A0AAU0N567</accession>
<gene>
    <name evidence="7" type="ORF">R5R33_08940</name>
</gene>
<dbReference type="Gene3D" id="1.10.760.10">
    <property type="entry name" value="Cytochrome c-like domain"/>
    <property type="match status" value="1"/>
</dbReference>
<dbReference type="KEGG" id="mpaf:R5R33_08940"/>
<reference evidence="7 8" key="1">
    <citation type="submission" date="2023-10" db="EMBL/GenBank/DDBJ databases">
        <title>Description of Microbulbifer bruguierae sp. nov., isolated from the sediments of mangrove plant Bruguiera sexangula and comparative genomic analyses of the genus Microbulbifer.</title>
        <authorList>
            <person name="Long M."/>
        </authorList>
    </citation>
    <scope>NUCLEOTIDE SEQUENCE [LARGE SCALE GENOMIC DNA]</scope>
    <source>
        <strain evidence="7 8">SPO729</strain>
    </source>
</reference>
<dbReference type="RefSeq" id="WP_318955673.1">
    <property type="nucleotide sequence ID" value="NZ_CP137555.1"/>
</dbReference>
<keyword evidence="5" id="KW-0732">Signal</keyword>
<dbReference type="GO" id="GO:0046872">
    <property type="term" value="F:metal ion binding"/>
    <property type="evidence" value="ECO:0007669"/>
    <property type="project" value="UniProtKB-KW"/>
</dbReference>
<evidence type="ECO:0000256" key="2">
    <source>
        <dbReference type="ARBA" id="ARBA00022723"/>
    </source>
</evidence>
<dbReference type="GO" id="GO:0009055">
    <property type="term" value="F:electron transfer activity"/>
    <property type="evidence" value="ECO:0007669"/>
    <property type="project" value="InterPro"/>
</dbReference>
<dbReference type="GO" id="GO:0004130">
    <property type="term" value="F:cytochrome-c peroxidase activity"/>
    <property type="evidence" value="ECO:0007669"/>
    <property type="project" value="TreeGrafter"/>
</dbReference>
<dbReference type="EMBL" id="CP137555">
    <property type="protein sequence ID" value="WOX07244.1"/>
    <property type="molecule type" value="Genomic_DNA"/>
</dbReference>
<evidence type="ECO:0000313" key="8">
    <source>
        <dbReference type="Proteomes" id="UP001302477"/>
    </source>
</evidence>
<keyword evidence="1 4" id="KW-0349">Heme</keyword>
<feature type="domain" description="Cytochrome c" evidence="6">
    <location>
        <begin position="428"/>
        <end position="721"/>
    </location>
</feature>
<evidence type="ECO:0000256" key="4">
    <source>
        <dbReference type="PROSITE-ProRule" id="PRU00433"/>
    </source>
</evidence>
<evidence type="ECO:0000256" key="5">
    <source>
        <dbReference type="SAM" id="SignalP"/>
    </source>
</evidence>
<evidence type="ECO:0000259" key="6">
    <source>
        <dbReference type="PROSITE" id="PS51007"/>
    </source>
</evidence>
<dbReference type="InterPro" id="IPR009056">
    <property type="entry name" value="Cyt_c-like_dom"/>
</dbReference>
<organism evidence="7 8">
    <name type="scientific">Microbulbifer pacificus</name>
    <dbReference type="NCBI Taxonomy" id="407164"/>
    <lineage>
        <taxon>Bacteria</taxon>
        <taxon>Pseudomonadati</taxon>
        <taxon>Pseudomonadota</taxon>
        <taxon>Gammaproteobacteria</taxon>
        <taxon>Cellvibrionales</taxon>
        <taxon>Microbulbiferaceae</taxon>
        <taxon>Microbulbifer</taxon>
    </lineage>
</organism>
<name>A0AAU0N567_9GAMM</name>
<keyword evidence="8" id="KW-1185">Reference proteome</keyword>
<feature type="chain" id="PRO_5043344823" description="Cytochrome c domain-containing protein" evidence="5">
    <location>
        <begin position="39"/>
        <end position="721"/>
    </location>
</feature>
<dbReference type="PANTHER" id="PTHR30600:SF9">
    <property type="entry name" value="BLR7738 PROTEIN"/>
    <property type="match status" value="1"/>
</dbReference>
<evidence type="ECO:0000256" key="1">
    <source>
        <dbReference type="ARBA" id="ARBA00022617"/>
    </source>
</evidence>
<dbReference type="AlphaFoldDB" id="A0AAU0N567"/>
<dbReference type="PANTHER" id="PTHR30600">
    <property type="entry name" value="CYTOCHROME C PEROXIDASE-RELATED"/>
    <property type="match status" value="1"/>
</dbReference>
<sequence>MVEPTPTITRPVAPRGGSTLRTALLASLLTLSSLESLAYTGTDTEYDDPYYDPSAYSTPHGVYNRPADYDPNALLGSSNGGWAVWDFCYGKADDTELPEDPRSFIQEGISDGRAVHFNAYYKNCHVDPEAVQEVGAATTCGELRERFDLGERLLTGGSPGVGALFAGTDPYTIEAALGISTLLPDQYRDLWQSWGGYNSKPAKFDQLVAERYGSVLGEKRNPYPLAGENPNLTNGGSGQLPLMFTQMRYPDGTWTGRIGVTCHACHSGGVDGKATLGGGSSLADLDLFLRDALPQGYLASVATLANLSHTRGTNNASDVNLAFIFPDQGLYSARDAVDLITSGSTASMDTPAWWNLGHRPVKFVDGMFPADAPRIDQVFYTPFFGLFGEILGPLSDAGQKYMRDNGPPINAWIETLKAPKYPGTVNTALAEEGAVLFHELDMWAPERNNTVRRPEGNGSCAGCHGAYAPRYVNNPEYLASPVLEGIASYIVPQEIIGTDSVRWETNNEGMQRAGSVNFFGYPPTKGTDQDCGPQNQERLRGDRELGYLAPPLYGVWASAPYMHNGSIPNVWEILKPSDREPLWRRVSNNKIANPWYNNGNVLMGYDTKLGSAYDATKMGWEYDAIDCEWRSFWNPSVSPFRTCDPNDKHQTPLAQEILDDIFGNLILTWNIFFPPTLTMKQMEDRKIYNTLLFSHGNEGHEFNSVLTDHERLAIIEYLKTL</sequence>
<feature type="signal peptide" evidence="5">
    <location>
        <begin position="1"/>
        <end position="38"/>
    </location>
</feature>
<evidence type="ECO:0000256" key="3">
    <source>
        <dbReference type="ARBA" id="ARBA00023004"/>
    </source>
</evidence>
<dbReference type="Pfam" id="PF21419">
    <property type="entry name" value="RoxA-like_Cyt-c"/>
    <property type="match status" value="1"/>
</dbReference>
<dbReference type="PROSITE" id="PS51007">
    <property type="entry name" value="CYTC"/>
    <property type="match status" value="1"/>
</dbReference>
<dbReference type="SUPFAM" id="SSF46626">
    <property type="entry name" value="Cytochrome c"/>
    <property type="match status" value="1"/>
</dbReference>
<proteinExistence type="predicted"/>
<dbReference type="InterPro" id="IPR051395">
    <property type="entry name" value="Cytochrome_c_Peroxidase/MauG"/>
</dbReference>
<dbReference type="Proteomes" id="UP001302477">
    <property type="component" value="Chromosome"/>
</dbReference>
<protein>
    <recommendedName>
        <fullName evidence="6">Cytochrome c domain-containing protein</fullName>
    </recommendedName>
</protein>
<keyword evidence="2 4" id="KW-0479">Metal-binding</keyword>
<dbReference type="GO" id="GO:0020037">
    <property type="term" value="F:heme binding"/>
    <property type="evidence" value="ECO:0007669"/>
    <property type="project" value="InterPro"/>
</dbReference>
<dbReference type="InterPro" id="IPR036909">
    <property type="entry name" value="Cyt_c-like_dom_sf"/>
</dbReference>
<evidence type="ECO:0000313" key="7">
    <source>
        <dbReference type="EMBL" id="WOX07244.1"/>
    </source>
</evidence>